<organism evidence="2 3">
    <name type="scientific">Streptacidiphilus cavernicola</name>
    <dbReference type="NCBI Taxonomy" id="3342716"/>
    <lineage>
        <taxon>Bacteria</taxon>
        <taxon>Bacillati</taxon>
        <taxon>Actinomycetota</taxon>
        <taxon>Actinomycetes</taxon>
        <taxon>Kitasatosporales</taxon>
        <taxon>Streptomycetaceae</taxon>
        <taxon>Streptacidiphilus</taxon>
    </lineage>
</organism>
<gene>
    <name evidence="2" type="ORF">ACEZDE_21155</name>
</gene>
<dbReference type="InterPro" id="IPR047838">
    <property type="entry name" value="STM4013-like"/>
</dbReference>
<dbReference type="Pfam" id="PF00884">
    <property type="entry name" value="Sulfatase"/>
    <property type="match status" value="1"/>
</dbReference>
<evidence type="ECO:0000313" key="2">
    <source>
        <dbReference type="EMBL" id="MFC1419122.1"/>
    </source>
</evidence>
<reference evidence="2 3" key="1">
    <citation type="submission" date="2024-09" db="EMBL/GenBank/DDBJ databases">
        <authorList>
            <person name="Lee S.D."/>
        </authorList>
    </citation>
    <scope>NUCLEOTIDE SEQUENCE [LARGE SCALE GENOMIC DNA]</scope>
    <source>
        <strain evidence="2 3">N8-3</strain>
    </source>
</reference>
<keyword evidence="3" id="KW-1185">Reference proteome</keyword>
<keyword evidence="2" id="KW-0378">Hydrolase</keyword>
<accession>A0ABV6W070</accession>
<evidence type="ECO:0000259" key="1">
    <source>
        <dbReference type="Pfam" id="PF00884"/>
    </source>
</evidence>
<proteinExistence type="predicted"/>
<dbReference type="SUPFAM" id="SSF53649">
    <property type="entry name" value="Alkaline phosphatase-like"/>
    <property type="match status" value="1"/>
</dbReference>
<dbReference type="Gene3D" id="3.40.720.10">
    <property type="entry name" value="Alkaline Phosphatase, subunit A"/>
    <property type="match status" value="1"/>
</dbReference>
<dbReference type="InterPro" id="IPR000917">
    <property type="entry name" value="Sulfatase_N"/>
</dbReference>
<sequence>MRAIVGSHDILLLTLDTLRYDVAVELAAAGRTPNLNSVLPSGGWERRHAPGSFTYASHQAILAGFLPTPADPGGPHPRLFAASFAGSESTAGTTFVYDTPDLVSGLAAVGYRTVCVGGVGFFNKQGPLGSVLPGLFQESHWSPELGVASPTSFESQVAVAERVCAEQPAGQPLLLFVNASALHQPNWFHLSGATREHGDDRDSHAAALEYVDRHLPRLFTAMRRRRPCFAIVCADHGTAYGEDGYTGHRIGHEVVWTVPYAHFTIPAEESSR</sequence>
<evidence type="ECO:0000313" key="3">
    <source>
        <dbReference type="Proteomes" id="UP001592531"/>
    </source>
</evidence>
<dbReference type="EMBL" id="JBHFAB010000016">
    <property type="protein sequence ID" value="MFC1419122.1"/>
    <property type="molecule type" value="Genomic_DNA"/>
</dbReference>
<name>A0ABV6W070_9ACTN</name>
<dbReference type="RefSeq" id="WP_380538350.1">
    <property type="nucleotide sequence ID" value="NZ_JBHFAB010000016.1"/>
</dbReference>
<dbReference type="InterPro" id="IPR017850">
    <property type="entry name" value="Alkaline_phosphatase_core_sf"/>
</dbReference>
<comment type="caution">
    <text evidence="2">The sequence shown here is derived from an EMBL/GenBank/DDBJ whole genome shotgun (WGS) entry which is preliminary data.</text>
</comment>
<dbReference type="GO" id="GO:0016787">
    <property type="term" value="F:hydrolase activity"/>
    <property type="evidence" value="ECO:0007669"/>
    <property type="project" value="UniProtKB-KW"/>
</dbReference>
<dbReference type="NCBIfam" id="NF038075">
    <property type="entry name" value="fam_STM4013"/>
    <property type="match status" value="1"/>
</dbReference>
<feature type="domain" description="Sulfatase N-terminal" evidence="1">
    <location>
        <begin position="9"/>
        <end position="252"/>
    </location>
</feature>
<dbReference type="Proteomes" id="UP001592531">
    <property type="component" value="Unassembled WGS sequence"/>
</dbReference>
<protein>
    <submittedName>
        <fullName evidence="2">STM4013/SEN3800 family hydrolase</fullName>
    </submittedName>
</protein>